<gene>
    <name evidence="3" type="ORF">PFCIRM138_07075</name>
</gene>
<dbReference type="AlphaFoldDB" id="A0A0B7NX91"/>
<keyword evidence="3" id="KW-0449">Lipoprotein</keyword>
<feature type="chain" id="PRO_5038838316" evidence="2">
    <location>
        <begin position="20"/>
        <end position="180"/>
    </location>
</feature>
<keyword evidence="2" id="KW-0732">Signal</keyword>
<feature type="signal peptide" evidence="2">
    <location>
        <begin position="1"/>
        <end position="19"/>
    </location>
</feature>
<proteinExistence type="predicted"/>
<evidence type="ECO:0000313" key="3">
    <source>
        <dbReference type="EMBL" id="CEP25574.1"/>
    </source>
</evidence>
<organism evidence="3">
    <name type="scientific">Propionibacterium freudenreichii subsp. freudenreichii</name>
    <dbReference type="NCBI Taxonomy" id="66712"/>
    <lineage>
        <taxon>Bacteria</taxon>
        <taxon>Bacillati</taxon>
        <taxon>Actinomycetota</taxon>
        <taxon>Actinomycetes</taxon>
        <taxon>Propionibacteriales</taxon>
        <taxon>Propionibacteriaceae</taxon>
        <taxon>Propionibacterium</taxon>
    </lineage>
</organism>
<feature type="compositionally biased region" description="Low complexity" evidence="1">
    <location>
        <begin position="32"/>
        <end position="49"/>
    </location>
</feature>
<accession>A0A0B7NX91</accession>
<sequence length="180" mass="18704">MRRTAIVGAVAATAVLVLAGCTGQDEAPAPTPSASSSTSTFPDPSQFSTAPSGVVDEDTEETIEPGPVPTWDDESRADAIAAAETALTAFARPDLDHDTWWSAVGPLLTTQSQQAYVSVDPANIPVKQVTGAGKLTDEESAYVGHVEVPTDVGTYTVIVIRADGASPWLVSRFTPPEGVH</sequence>
<protein>
    <submittedName>
        <fullName evidence="3">Hypothetical lipoprotein</fullName>
    </submittedName>
</protein>
<dbReference type="PROSITE" id="PS51257">
    <property type="entry name" value="PROKAR_LIPOPROTEIN"/>
    <property type="match status" value="1"/>
</dbReference>
<reference evidence="3" key="1">
    <citation type="submission" date="2014-08" db="EMBL/GenBank/DDBJ databases">
        <authorList>
            <person name="Falentin Helene"/>
        </authorList>
    </citation>
    <scope>NUCLEOTIDE SEQUENCE</scope>
</reference>
<dbReference type="EMBL" id="LM676376">
    <property type="protein sequence ID" value="CEP25574.1"/>
    <property type="molecule type" value="Genomic_DNA"/>
</dbReference>
<name>A0A0B7NX91_PROFF</name>
<evidence type="ECO:0000256" key="2">
    <source>
        <dbReference type="SAM" id="SignalP"/>
    </source>
</evidence>
<feature type="region of interest" description="Disordered" evidence="1">
    <location>
        <begin position="25"/>
        <end position="73"/>
    </location>
</feature>
<evidence type="ECO:0000256" key="1">
    <source>
        <dbReference type="SAM" id="MobiDB-lite"/>
    </source>
</evidence>